<dbReference type="OrthoDB" id="4929423at2"/>
<proteinExistence type="predicted"/>
<sequence length="357" mass="39098">MEYQLTAELVSPPGAPDLDPLQQVGVMSLLDERLNHLVSIEGPDDVEIIPVEHSLEAHLGGAVVSWLLDAPALALAEEAARAVLEQIIDEIDLLEDWEVKHCAVTATDDQLESALAVSMDPDELGGQLLGLDSSADMRTFLLDAEDTDEIQAAVRKAELADRRARLLRLGEQLRAFDLSAFGESDGVKARYLAGALLYGVEMLIDELFGDAQLLDDEDATVEELEALWALDELPPQYADRYDALFARRFLVTASVLGHRLTQGHWNGPLCVAEALALRIAESRAEVELDLIEVLEADHGNGIFSVFNEHALNDLDSDSLYEVSESELDAELSFDNWFRPRGASGENPASHPYLTDGT</sequence>
<dbReference type="EMBL" id="JRZE01000003">
    <property type="protein sequence ID" value="KHF44491.1"/>
    <property type="molecule type" value="Genomic_DNA"/>
</dbReference>
<name>A0A837DD37_9PSEU</name>
<dbReference type="RefSeq" id="WP_037309337.1">
    <property type="nucleotide sequence ID" value="NZ_FOWS01000004.1"/>
</dbReference>
<organism evidence="1 2">
    <name type="scientific">Saccharomonospora viridis</name>
    <dbReference type="NCBI Taxonomy" id="1852"/>
    <lineage>
        <taxon>Bacteria</taxon>
        <taxon>Bacillati</taxon>
        <taxon>Actinomycetota</taxon>
        <taxon>Actinomycetes</taxon>
        <taxon>Pseudonocardiales</taxon>
        <taxon>Pseudonocardiaceae</taxon>
        <taxon>Saccharomonospora</taxon>
    </lineage>
</organism>
<evidence type="ECO:0000313" key="2">
    <source>
        <dbReference type="Proteomes" id="UP000030848"/>
    </source>
</evidence>
<dbReference type="AlphaFoldDB" id="A0A837DD37"/>
<accession>A0A837DD37</accession>
<reference evidence="1 2" key="1">
    <citation type="submission" date="2014-10" db="EMBL/GenBank/DDBJ databases">
        <title>Genome sequence of Micropolyspora internatus JCM3315.</title>
        <authorList>
            <person name="Shin S.-K."/>
            <person name="Yi H."/>
        </authorList>
    </citation>
    <scope>NUCLEOTIDE SEQUENCE [LARGE SCALE GENOMIC DNA]</scope>
    <source>
        <strain evidence="1 2">JCM 3315</strain>
    </source>
</reference>
<comment type="caution">
    <text evidence="1">The sequence shown here is derived from an EMBL/GenBank/DDBJ whole genome shotgun (WGS) entry which is preliminary data.</text>
</comment>
<dbReference type="Proteomes" id="UP000030848">
    <property type="component" value="Unassembled WGS sequence"/>
</dbReference>
<evidence type="ECO:0000313" key="1">
    <source>
        <dbReference type="EMBL" id="KHF44491.1"/>
    </source>
</evidence>
<gene>
    <name evidence="1" type="ORF">MINT15_13730</name>
</gene>
<protein>
    <submittedName>
        <fullName evidence="1">Uncharacterized protein</fullName>
    </submittedName>
</protein>